<evidence type="ECO:0000313" key="2">
    <source>
        <dbReference type="Proteomes" id="UP000028493"/>
    </source>
</evidence>
<dbReference type="InterPro" id="IPR011257">
    <property type="entry name" value="DNA_glycosylase"/>
</dbReference>
<gene>
    <name evidence="1" type="ORF">XBKB1_1110007</name>
</gene>
<sequence length="82" mass="9522">MATWFAENSPESPEYDISHILSIKGIGPWTLDYIKLRANKDPNIWMGSDLGIKKAIKKYNNFDHVKSHPWSSYLSIQLWNIT</sequence>
<dbReference type="AlphaFoldDB" id="A0A077PD85"/>
<dbReference type="Gene3D" id="1.10.340.30">
    <property type="entry name" value="Hypothetical protein, domain 2"/>
    <property type="match status" value="1"/>
</dbReference>
<evidence type="ECO:0000313" key="1">
    <source>
        <dbReference type="EMBL" id="CDH22370.1"/>
    </source>
</evidence>
<protein>
    <submittedName>
        <fullName evidence="1">Uncharacterized protein</fullName>
    </submittedName>
</protein>
<dbReference type="GO" id="GO:0006281">
    <property type="term" value="P:DNA repair"/>
    <property type="evidence" value="ECO:0007669"/>
    <property type="project" value="InterPro"/>
</dbReference>
<reference evidence="1" key="1">
    <citation type="submission" date="2013-07" db="EMBL/GenBank/DDBJ databases">
        <title>Sub-species coevolution in mutualistic symbiosis.</title>
        <authorList>
            <person name="Murfin K."/>
            <person name="Klassen J."/>
            <person name="Lee M."/>
            <person name="Forst S."/>
            <person name="Stock P."/>
            <person name="Goodrich-Blair H."/>
        </authorList>
    </citation>
    <scope>NUCLEOTIDE SEQUENCE [LARGE SCALE GENOMIC DNA]</scope>
    <source>
        <strain evidence="1">Kraussei Becker Underwood</strain>
    </source>
</reference>
<dbReference type="Gene3D" id="1.10.1670.40">
    <property type="match status" value="1"/>
</dbReference>
<dbReference type="Proteomes" id="UP000028493">
    <property type="component" value="Unassembled WGS sequence"/>
</dbReference>
<dbReference type="SUPFAM" id="SSF48150">
    <property type="entry name" value="DNA-glycosylase"/>
    <property type="match status" value="1"/>
</dbReference>
<dbReference type="GO" id="GO:0003824">
    <property type="term" value="F:catalytic activity"/>
    <property type="evidence" value="ECO:0007669"/>
    <property type="project" value="InterPro"/>
</dbReference>
<proteinExistence type="predicted"/>
<accession>A0A077PD85</accession>
<organism evidence="1 2">
    <name type="scientific">Xenorhabdus bovienii str. kraussei Becker Underwood</name>
    <dbReference type="NCBI Taxonomy" id="1398204"/>
    <lineage>
        <taxon>Bacteria</taxon>
        <taxon>Pseudomonadati</taxon>
        <taxon>Pseudomonadota</taxon>
        <taxon>Gammaproteobacteria</taxon>
        <taxon>Enterobacterales</taxon>
        <taxon>Morganellaceae</taxon>
        <taxon>Xenorhabdus</taxon>
    </lineage>
</organism>
<name>A0A077PD85_XENBV</name>
<dbReference type="EMBL" id="CBSZ010000015">
    <property type="protein sequence ID" value="CDH22370.1"/>
    <property type="molecule type" value="Genomic_DNA"/>
</dbReference>
<dbReference type="HOGENOM" id="CLU_2557519_0_0_6"/>
<comment type="caution">
    <text evidence="1">The sequence shown here is derived from an EMBL/GenBank/DDBJ whole genome shotgun (WGS) entry which is preliminary data.</text>
</comment>